<dbReference type="RefSeq" id="WP_222404798.1">
    <property type="nucleotide sequence ID" value="NZ_JAHVKP010000001.1"/>
</dbReference>
<dbReference type="Pfam" id="PF08281">
    <property type="entry name" value="Sigma70_r4_2"/>
    <property type="match status" value="1"/>
</dbReference>
<keyword evidence="3" id="KW-0731">Sigma factor</keyword>
<name>A0A9Q3XC82_9SPHN</name>
<dbReference type="NCBIfam" id="TIGR02937">
    <property type="entry name" value="sigma70-ECF"/>
    <property type="match status" value="1"/>
</dbReference>
<dbReference type="InterPro" id="IPR013324">
    <property type="entry name" value="RNA_pol_sigma_r3/r4-like"/>
</dbReference>
<dbReference type="GO" id="GO:0016987">
    <property type="term" value="F:sigma factor activity"/>
    <property type="evidence" value="ECO:0007669"/>
    <property type="project" value="UniProtKB-KW"/>
</dbReference>
<dbReference type="GO" id="GO:0006352">
    <property type="term" value="P:DNA-templated transcription initiation"/>
    <property type="evidence" value="ECO:0007669"/>
    <property type="project" value="InterPro"/>
</dbReference>
<protein>
    <submittedName>
        <fullName evidence="8">Sigma-70 family RNA polymerase sigma factor</fullName>
    </submittedName>
</protein>
<dbReference type="InterPro" id="IPR007627">
    <property type="entry name" value="RNA_pol_sigma70_r2"/>
</dbReference>
<reference evidence="8" key="1">
    <citation type="submission" date="2021-06" db="EMBL/GenBank/DDBJ databases">
        <title>50 bacteria genomes isolated from Dapeng, Shenzhen, China.</title>
        <authorList>
            <person name="Zheng W."/>
            <person name="Yu S."/>
            <person name="Huang Y."/>
        </authorList>
    </citation>
    <scope>NUCLEOTIDE SEQUENCE</scope>
    <source>
        <strain evidence="8">DP4N28-2</strain>
    </source>
</reference>
<dbReference type="AlphaFoldDB" id="A0A9Q3XC82"/>
<feature type="domain" description="RNA polymerase sigma-70 region 2" evidence="6">
    <location>
        <begin position="17"/>
        <end position="80"/>
    </location>
</feature>
<dbReference type="Proteomes" id="UP000824927">
    <property type="component" value="Unassembled WGS sequence"/>
</dbReference>
<dbReference type="PANTHER" id="PTHR43133:SF45">
    <property type="entry name" value="RNA POLYMERASE ECF-TYPE SIGMA FACTOR"/>
    <property type="match status" value="1"/>
</dbReference>
<dbReference type="SUPFAM" id="SSF88659">
    <property type="entry name" value="Sigma3 and sigma4 domains of RNA polymerase sigma factors"/>
    <property type="match status" value="1"/>
</dbReference>
<evidence type="ECO:0000256" key="3">
    <source>
        <dbReference type="ARBA" id="ARBA00023082"/>
    </source>
</evidence>
<evidence type="ECO:0000313" key="8">
    <source>
        <dbReference type="EMBL" id="MBY6217777.1"/>
    </source>
</evidence>
<dbReference type="Pfam" id="PF04542">
    <property type="entry name" value="Sigma70_r2"/>
    <property type="match status" value="1"/>
</dbReference>
<dbReference type="Gene3D" id="1.10.10.10">
    <property type="entry name" value="Winged helix-like DNA-binding domain superfamily/Winged helix DNA-binding domain"/>
    <property type="match status" value="1"/>
</dbReference>
<comment type="similarity">
    <text evidence="1">Belongs to the sigma-70 factor family. ECF subfamily.</text>
</comment>
<feature type="domain" description="RNA polymerase sigma factor 70 region 4 type 2" evidence="7">
    <location>
        <begin position="112"/>
        <end position="161"/>
    </location>
</feature>
<comment type="caution">
    <text evidence="8">The sequence shown here is derived from an EMBL/GenBank/DDBJ whole genome shotgun (WGS) entry which is preliminary data.</text>
</comment>
<dbReference type="InterPro" id="IPR036388">
    <property type="entry name" value="WH-like_DNA-bd_sf"/>
</dbReference>
<dbReference type="InterPro" id="IPR013249">
    <property type="entry name" value="RNA_pol_sigma70_r4_t2"/>
</dbReference>
<dbReference type="PANTHER" id="PTHR43133">
    <property type="entry name" value="RNA POLYMERASE ECF-TYPE SIGMA FACTO"/>
    <property type="match status" value="1"/>
</dbReference>
<dbReference type="EMBL" id="JAHVKP010000001">
    <property type="protein sequence ID" value="MBY6217777.1"/>
    <property type="molecule type" value="Genomic_DNA"/>
</dbReference>
<evidence type="ECO:0000256" key="4">
    <source>
        <dbReference type="ARBA" id="ARBA00023163"/>
    </source>
</evidence>
<proteinExistence type="inferred from homology"/>
<gene>
    <name evidence="8" type="ORF">KUV31_05415</name>
</gene>
<sequence length="181" mass="20195">MTVANQHDLYREAGELFAPAIARLARAMEYDGEKARDLEQDIHCELFRSFARFEGQCALKTWVYRVAHNVAAEHRLRESRGKTPLALDEIEDLPEPGDAERSAAENHAVARAQRMIRRLPTLDAQVMLLWLEGESGKDIADVTGLSPGSVTTRIHRLKSALASEFETETAPSTAPNQETAR</sequence>
<keyword evidence="4" id="KW-0804">Transcription</keyword>
<feature type="region of interest" description="Disordered" evidence="5">
    <location>
        <begin position="162"/>
        <end position="181"/>
    </location>
</feature>
<dbReference type="InterPro" id="IPR039425">
    <property type="entry name" value="RNA_pol_sigma-70-like"/>
</dbReference>
<feature type="compositionally biased region" description="Polar residues" evidence="5">
    <location>
        <begin position="169"/>
        <end position="181"/>
    </location>
</feature>
<dbReference type="InterPro" id="IPR013325">
    <property type="entry name" value="RNA_pol_sigma_r2"/>
</dbReference>
<keyword evidence="2" id="KW-0805">Transcription regulation</keyword>
<accession>A0A9Q3XC82</accession>
<dbReference type="Gene3D" id="1.10.1740.10">
    <property type="match status" value="1"/>
</dbReference>
<organism evidence="8 9">
    <name type="scientific">Qipengyuania aquimaris</name>
    <dbReference type="NCBI Taxonomy" id="255984"/>
    <lineage>
        <taxon>Bacteria</taxon>
        <taxon>Pseudomonadati</taxon>
        <taxon>Pseudomonadota</taxon>
        <taxon>Alphaproteobacteria</taxon>
        <taxon>Sphingomonadales</taxon>
        <taxon>Erythrobacteraceae</taxon>
        <taxon>Qipengyuania</taxon>
    </lineage>
</organism>
<evidence type="ECO:0000313" key="9">
    <source>
        <dbReference type="Proteomes" id="UP000824927"/>
    </source>
</evidence>
<evidence type="ECO:0000259" key="6">
    <source>
        <dbReference type="Pfam" id="PF04542"/>
    </source>
</evidence>
<dbReference type="InterPro" id="IPR014284">
    <property type="entry name" value="RNA_pol_sigma-70_dom"/>
</dbReference>
<evidence type="ECO:0000259" key="7">
    <source>
        <dbReference type="Pfam" id="PF08281"/>
    </source>
</evidence>
<dbReference type="SUPFAM" id="SSF88946">
    <property type="entry name" value="Sigma2 domain of RNA polymerase sigma factors"/>
    <property type="match status" value="1"/>
</dbReference>
<evidence type="ECO:0000256" key="2">
    <source>
        <dbReference type="ARBA" id="ARBA00023015"/>
    </source>
</evidence>
<evidence type="ECO:0000256" key="1">
    <source>
        <dbReference type="ARBA" id="ARBA00010641"/>
    </source>
</evidence>
<evidence type="ECO:0000256" key="5">
    <source>
        <dbReference type="SAM" id="MobiDB-lite"/>
    </source>
</evidence>
<dbReference type="GO" id="GO:0003677">
    <property type="term" value="F:DNA binding"/>
    <property type="evidence" value="ECO:0007669"/>
    <property type="project" value="InterPro"/>
</dbReference>